<dbReference type="InterPro" id="IPR051285">
    <property type="entry name" value="NADH_oxidoreductase_modular"/>
</dbReference>
<gene>
    <name evidence="7" type="ORF">HF295_04280</name>
</gene>
<dbReference type="GO" id="GO:0016491">
    <property type="term" value="F:oxidoreductase activity"/>
    <property type="evidence" value="ECO:0007669"/>
    <property type="project" value="InterPro"/>
</dbReference>
<dbReference type="PIRSF" id="PIRSF005243">
    <property type="entry name" value="ROO"/>
    <property type="match status" value="1"/>
</dbReference>
<dbReference type="InterPro" id="IPR029039">
    <property type="entry name" value="Flavoprotein-like_sf"/>
</dbReference>
<dbReference type="Gene3D" id="3.60.15.10">
    <property type="entry name" value="Ribonuclease Z/Hydroxyacylglutathione hydrolase-like"/>
    <property type="match status" value="1"/>
</dbReference>
<dbReference type="EMBL" id="CP051151">
    <property type="protein sequence ID" value="QLY40121.1"/>
    <property type="molecule type" value="Genomic_DNA"/>
</dbReference>
<dbReference type="Pfam" id="PF19583">
    <property type="entry name" value="ODP"/>
    <property type="match status" value="1"/>
</dbReference>
<evidence type="ECO:0000256" key="1">
    <source>
        <dbReference type="ARBA" id="ARBA00001962"/>
    </source>
</evidence>
<dbReference type="CDD" id="cd07709">
    <property type="entry name" value="flavodiiron_proteins_MBL-fold"/>
    <property type="match status" value="1"/>
</dbReference>
<protein>
    <submittedName>
        <fullName evidence="7">FprA family A-type flavoprotein</fullName>
    </submittedName>
</protein>
<dbReference type="AlphaFoldDB" id="A0A7L6N3J8"/>
<evidence type="ECO:0000256" key="5">
    <source>
        <dbReference type="ARBA" id="ARBA00023004"/>
    </source>
</evidence>
<dbReference type="GO" id="GO:0010181">
    <property type="term" value="F:FMN binding"/>
    <property type="evidence" value="ECO:0007669"/>
    <property type="project" value="InterPro"/>
</dbReference>
<dbReference type="InterPro" id="IPR036866">
    <property type="entry name" value="RibonucZ/Hydroxyglut_hydro"/>
</dbReference>
<dbReference type="Pfam" id="PF00258">
    <property type="entry name" value="Flavodoxin_1"/>
    <property type="match status" value="1"/>
</dbReference>
<accession>A0A7L6N3J8</accession>
<dbReference type="PANTHER" id="PTHR32145">
    <property type="entry name" value="DIFLAVIN FLAVOPROTEIN A 2-RELATED"/>
    <property type="match status" value="1"/>
</dbReference>
<keyword evidence="4" id="KW-0249">Electron transport</keyword>
<dbReference type="InterPro" id="IPR001279">
    <property type="entry name" value="Metallo-B-lactamas"/>
</dbReference>
<evidence type="ECO:0000256" key="3">
    <source>
        <dbReference type="ARBA" id="ARBA00022448"/>
    </source>
</evidence>
<keyword evidence="3" id="KW-0813">Transport</keyword>
<reference evidence="7 8" key="1">
    <citation type="submission" date="2020-04" db="EMBL/GenBank/DDBJ databases">
        <authorList>
            <person name="Zheng R.K."/>
            <person name="Sun C.M."/>
        </authorList>
    </citation>
    <scope>NUCLEOTIDE SEQUENCE [LARGE SCALE GENOMIC DNA]</scope>
    <source>
        <strain evidence="8">zrk29</strain>
    </source>
</reference>
<dbReference type="PROSITE" id="PS50902">
    <property type="entry name" value="FLAVODOXIN_LIKE"/>
    <property type="match status" value="1"/>
</dbReference>
<comment type="cofactor">
    <cofactor evidence="1">
        <name>Fe cation</name>
        <dbReference type="ChEBI" id="CHEBI:24875"/>
    </cofactor>
</comment>
<dbReference type="PANTHER" id="PTHR32145:SF11">
    <property type="entry name" value="DIFLAVIN FLAVOPROTEIN A 2-RELATED"/>
    <property type="match status" value="1"/>
</dbReference>
<dbReference type="SUPFAM" id="SSF56281">
    <property type="entry name" value="Metallo-hydrolase/oxidoreductase"/>
    <property type="match status" value="1"/>
</dbReference>
<sequence>MNFHSLEIKKDIFFVGAVDKDLRVFDIMMDTEFGSTYNSYLIKGSEKTALIDTAKAPFKDQFIERIQDIMDIKDIDYLIINHAEPDHSGTVSDILEINPQIKIFSSGPGRMNLKAIINGEADFNVVKEGQSLSLGDKTLRFTLQPNLHWPDTMFTYLEEDKVLFTCDFFGAHYAFDGVMEDKIPNKADYDRSIKHYYDSIMSPFPRDVRRGVEKIKELKPDMIAVSHGAVISKPYINKVIEWYETWSKERPKNQPKIVAIPYASAYKYTKMMAEAIKEGIEESFNNDIDIRMFDVVESKTEEIVEVINIADGFLVGSATLVRDAVKPIWDILSSLNVEVTKGKLAAAFGSYGWSGEAVQNLTERLKQLKTKTLEGIRIKFKPSEDQLIEVKEFGKNFGEELKKL</sequence>
<dbReference type="InterPro" id="IPR008254">
    <property type="entry name" value="Flavodoxin/NO_synth"/>
</dbReference>
<keyword evidence="8" id="KW-1185">Reference proteome</keyword>
<dbReference type="RefSeq" id="WP_312030943.1">
    <property type="nucleotide sequence ID" value="NZ_CP051151.1"/>
</dbReference>
<comment type="similarity">
    <text evidence="2">In the N-terminal section; belongs to the zinc metallo-hydrolase group 3 family.</text>
</comment>
<evidence type="ECO:0000259" key="6">
    <source>
        <dbReference type="PROSITE" id="PS50902"/>
    </source>
</evidence>
<dbReference type="KEGG" id="tbk:HF295_04280"/>
<dbReference type="Gene3D" id="3.40.50.360">
    <property type="match status" value="1"/>
</dbReference>
<evidence type="ECO:0000256" key="2">
    <source>
        <dbReference type="ARBA" id="ARBA00007121"/>
    </source>
</evidence>
<dbReference type="SMART" id="SM00849">
    <property type="entry name" value="Lactamase_B"/>
    <property type="match status" value="1"/>
</dbReference>
<dbReference type="GO" id="GO:0046872">
    <property type="term" value="F:metal ion binding"/>
    <property type="evidence" value="ECO:0007669"/>
    <property type="project" value="InterPro"/>
</dbReference>
<dbReference type="SUPFAM" id="SSF52218">
    <property type="entry name" value="Flavoproteins"/>
    <property type="match status" value="1"/>
</dbReference>
<evidence type="ECO:0000256" key="4">
    <source>
        <dbReference type="ARBA" id="ARBA00022982"/>
    </source>
</evidence>
<feature type="domain" description="Flavodoxin-like" evidence="6">
    <location>
        <begin position="258"/>
        <end position="398"/>
    </location>
</feature>
<keyword evidence="5" id="KW-0408">Iron</keyword>
<organism evidence="7 8">
    <name type="scientific">Hujiaoplasma nucleasis</name>
    <dbReference type="NCBI Taxonomy" id="2725268"/>
    <lineage>
        <taxon>Bacteria</taxon>
        <taxon>Bacillati</taxon>
        <taxon>Mycoplasmatota</taxon>
        <taxon>Mollicutes</taxon>
        <taxon>Candidatus Izemoplasmatales</taxon>
        <taxon>Hujiaoplasmataceae</taxon>
        <taxon>Hujiaoplasma</taxon>
    </lineage>
</organism>
<dbReference type="GO" id="GO:0009055">
    <property type="term" value="F:electron transfer activity"/>
    <property type="evidence" value="ECO:0007669"/>
    <property type="project" value="InterPro"/>
</dbReference>
<evidence type="ECO:0000313" key="8">
    <source>
        <dbReference type="Proteomes" id="UP000512167"/>
    </source>
</evidence>
<evidence type="ECO:0000313" key="7">
    <source>
        <dbReference type="EMBL" id="QLY40121.1"/>
    </source>
</evidence>
<name>A0A7L6N3J8_9MOLU</name>
<dbReference type="InterPro" id="IPR016440">
    <property type="entry name" value="Rubredoxin-O_OxRdtase"/>
</dbReference>
<dbReference type="Proteomes" id="UP000512167">
    <property type="component" value="Chromosome"/>
</dbReference>
<proteinExistence type="inferred from homology"/>
<dbReference type="InterPro" id="IPR045761">
    <property type="entry name" value="ODP_dom"/>
</dbReference>